<name>A0A538TAP1_UNCEI</name>
<dbReference type="CDD" id="cd02525">
    <property type="entry name" value="Succinoglycan_BP_ExoA"/>
    <property type="match status" value="1"/>
</dbReference>
<dbReference type="Proteomes" id="UP000316852">
    <property type="component" value="Unassembled WGS sequence"/>
</dbReference>
<keyword evidence="1" id="KW-1133">Transmembrane helix</keyword>
<keyword evidence="3" id="KW-0808">Transferase</keyword>
<feature type="transmembrane region" description="Helical" evidence="1">
    <location>
        <begin position="246"/>
        <end position="264"/>
    </location>
</feature>
<dbReference type="Pfam" id="PF00535">
    <property type="entry name" value="Glycos_transf_2"/>
    <property type="match status" value="1"/>
</dbReference>
<evidence type="ECO:0000259" key="2">
    <source>
        <dbReference type="Pfam" id="PF00535"/>
    </source>
</evidence>
<gene>
    <name evidence="3" type="ORF">E6K76_01005</name>
</gene>
<dbReference type="EMBL" id="VBOW01000013">
    <property type="protein sequence ID" value="TMQ60604.1"/>
    <property type="molecule type" value="Genomic_DNA"/>
</dbReference>
<comment type="caution">
    <text evidence="3">The sequence shown here is derived from an EMBL/GenBank/DDBJ whole genome shotgun (WGS) entry which is preliminary data.</text>
</comment>
<feature type="transmembrane region" description="Helical" evidence="1">
    <location>
        <begin position="298"/>
        <end position="322"/>
    </location>
</feature>
<reference evidence="3 4" key="1">
    <citation type="journal article" date="2019" name="Nat. Microbiol.">
        <title>Mediterranean grassland soil C-N compound turnover is dependent on rainfall and depth, and is mediated by genomically divergent microorganisms.</title>
        <authorList>
            <person name="Diamond S."/>
            <person name="Andeer P.F."/>
            <person name="Li Z."/>
            <person name="Crits-Christoph A."/>
            <person name="Burstein D."/>
            <person name="Anantharaman K."/>
            <person name="Lane K.R."/>
            <person name="Thomas B.C."/>
            <person name="Pan C."/>
            <person name="Northen T.R."/>
            <person name="Banfield J.F."/>
        </authorList>
    </citation>
    <scope>NUCLEOTIDE SEQUENCE [LARGE SCALE GENOMIC DNA]</scope>
    <source>
        <strain evidence="3">WS_6</strain>
    </source>
</reference>
<dbReference type="PANTHER" id="PTHR43685:SF2">
    <property type="entry name" value="GLYCOSYLTRANSFERASE 2-LIKE DOMAIN-CONTAINING PROTEIN"/>
    <property type="match status" value="1"/>
</dbReference>
<evidence type="ECO:0000256" key="1">
    <source>
        <dbReference type="SAM" id="Phobius"/>
    </source>
</evidence>
<keyword evidence="1" id="KW-0472">Membrane</keyword>
<dbReference type="InterPro" id="IPR050834">
    <property type="entry name" value="Glycosyltransf_2"/>
</dbReference>
<dbReference type="SUPFAM" id="SSF53448">
    <property type="entry name" value="Nucleotide-diphospho-sugar transferases"/>
    <property type="match status" value="1"/>
</dbReference>
<feature type="domain" description="Glycosyltransferase 2-like" evidence="2">
    <location>
        <begin position="6"/>
        <end position="134"/>
    </location>
</feature>
<organism evidence="3 4">
    <name type="scientific">Eiseniibacteriota bacterium</name>
    <dbReference type="NCBI Taxonomy" id="2212470"/>
    <lineage>
        <taxon>Bacteria</taxon>
        <taxon>Candidatus Eiseniibacteriota</taxon>
    </lineage>
</organism>
<dbReference type="PANTHER" id="PTHR43685">
    <property type="entry name" value="GLYCOSYLTRANSFERASE"/>
    <property type="match status" value="1"/>
</dbReference>
<keyword evidence="1" id="KW-0812">Transmembrane</keyword>
<dbReference type="GO" id="GO:0016740">
    <property type="term" value="F:transferase activity"/>
    <property type="evidence" value="ECO:0007669"/>
    <property type="project" value="UniProtKB-KW"/>
</dbReference>
<sequence>MTPFVSIVLSVRNEGRFLAGTLERVLAQDYPADRMEILVVDGASADGTPEIVTRMAAHDSRLRLLQNPSMHVAEGLNHGIGASRGDIVVRVDGHCAIPPQYVSTCVRLLQQGVADCVGGPPRAVGTGWMGTAIALAMSSRFGVGGASFRYTERARYVDHVPFGAYWRRTFDRVGLFDPDLVRNQDDEFSYRLLQAGGRIFVDPAISAEYWSRSTLGGLWCQYFGYGYYKVLVIRKRCGRPSSVRQLVPPAVILCLLASAVASAATGRPELLGVVWGGYAAFVGVGTMVTLIRRRRWQAVFLPVVFATMHLAYGSGFLTSLIVGAPGGRRRNRA</sequence>
<dbReference type="Gene3D" id="3.90.550.10">
    <property type="entry name" value="Spore Coat Polysaccharide Biosynthesis Protein SpsA, Chain A"/>
    <property type="match status" value="1"/>
</dbReference>
<evidence type="ECO:0000313" key="4">
    <source>
        <dbReference type="Proteomes" id="UP000316852"/>
    </source>
</evidence>
<proteinExistence type="predicted"/>
<feature type="transmembrane region" description="Helical" evidence="1">
    <location>
        <begin position="270"/>
        <end position="291"/>
    </location>
</feature>
<dbReference type="InterPro" id="IPR029044">
    <property type="entry name" value="Nucleotide-diphossugar_trans"/>
</dbReference>
<dbReference type="InterPro" id="IPR001173">
    <property type="entry name" value="Glyco_trans_2-like"/>
</dbReference>
<protein>
    <submittedName>
        <fullName evidence="3">Glycosyltransferase family 2 protein</fullName>
    </submittedName>
</protein>
<accession>A0A538TAP1</accession>
<evidence type="ECO:0000313" key="3">
    <source>
        <dbReference type="EMBL" id="TMQ60604.1"/>
    </source>
</evidence>
<dbReference type="AlphaFoldDB" id="A0A538TAP1"/>